<dbReference type="OrthoDB" id="8612870at2"/>
<evidence type="ECO:0000313" key="3">
    <source>
        <dbReference type="Proteomes" id="UP000268229"/>
    </source>
</evidence>
<dbReference type="AlphaFoldDB" id="A0A1X3CL54"/>
<dbReference type="Gene3D" id="3.30.750.24">
    <property type="entry name" value="STAS domain"/>
    <property type="match status" value="1"/>
</dbReference>
<organism evidence="2 3">
    <name type="scientific">Neisseria animaloris</name>
    <dbReference type="NCBI Taxonomy" id="326522"/>
    <lineage>
        <taxon>Bacteria</taxon>
        <taxon>Pseudomonadati</taxon>
        <taxon>Pseudomonadota</taxon>
        <taxon>Betaproteobacteria</taxon>
        <taxon>Neisseriales</taxon>
        <taxon>Neisseriaceae</taxon>
        <taxon>Neisseria</taxon>
    </lineage>
</organism>
<gene>
    <name evidence="2" type="ORF">NCTC12227_02122</name>
</gene>
<dbReference type="InterPro" id="IPR036513">
    <property type="entry name" value="STAS_dom_sf"/>
</dbReference>
<dbReference type="KEGG" id="nani:NCTC12227_02122"/>
<dbReference type="Pfam" id="PF13466">
    <property type="entry name" value="STAS_2"/>
    <property type="match status" value="1"/>
</dbReference>
<protein>
    <submittedName>
        <fullName evidence="2">NTP binding protein</fullName>
    </submittedName>
</protein>
<reference evidence="2 3" key="1">
    <citation type="submission" date="2018-12" db="EMBL/GenBank/DDBJ databases">
        <authorList>
            <consortium name="Pathogen Informatics"/>
        </authorList>
    </citation>
    <scope>NUCLEOTIDE SEQUENCE [LARGE SCALE GENOMIC DNA]</scope>
    <source>
        <strain evidence="2 3">NCTC12227</strain>
    </source>
</reference>
<evidence type="ECO:0000313" key="2">
    <source>
        <dbReference type="EMBL" id="VEJ22333.1"/>
    </source>
</evidence>
<dbReference type="RefSeq" id="WP_085390079.1">
    <property type="nucleotide sequence ID" value="NZ_JBGNXI010000002.1"/>
</dbReference>
<sequence>MNTEVKDGVLYLSGDVTVKTVASAAYAQFEQQCRLKEVHTLDLSGVNRADSSCVSLLLTALRLNASGVKLCAIPESVQDLTELYEIKDWVNT</sequence>
<dbReference type="Proteomes" id="UP000268229">
    <property type="component" value="Chromosome"/>
</dbReference>
<feature type="domain" description="MlaB-like STAS" evidence="1">
    <location>
        <begin position="11"/>
        <end position="84"/>
    </location>
</feature>
<accession>A0A1X3CL54</accession>
<dbReference type="SUPFAM" id="SSF52091">
    <property type="entry name" value="SpoIIaa-like"/>
    <property type="match status" value="1"/>
</dbReference>
<evidence type="ECO:0000259" key="1">
    <source>
        <dbReference type="Pfam" id="PF13466"/>
    </source>
</evidence>
<proteinExistence type="predicted"/>
<keyword evidence="3" id="KW-1185">Reference proteome</keyword>
<dbReference type="InterPro" id="IPR058548">
    <property type="entry name" value="MlaB-like_STAS"/>
</dbReference>
<dbReference type="EMBL" id="LR134516">
    <property type="protein sequence ID" value="VEJ22333.1"/>
    <property type="molecule type" value="Genomic_DNA"/>
</dbReference>
<dbReference type="STRING" id="326522.BWD08_05150"/>
<name>A0A1X3CL54_9NEIS</name>